<accession>R9PEX8</accession>
<feature type="compositionally biased region" description="Polar residues" evidence="1">
    <location>
        <begin position="320"/>
        <end position="339"/>
    </location>
</feature>
<evidence type="ECO:0000313" key="2">
    <source>
        <dbReference type="EMBL" id="GAC96655.1"/>
    </source>
</evidence>
<dbReference type="AlphaFoldDB" id="R9PEX8"/>
<dbReference type="STRING" id="1305764.R9PEX8"/>
<dbReference type="eggNOG" id="ENOG502SD07">
    <property type="taxonomic scope" value="Eukaryota"/>
</dbReference>
<feature type="compositionally biased region" description="Polar residues" evidence="1">
    <location>
        <begin position="1"/>
        <end position="13"/>
    </location>
</feature>
<proteinExistence type="predicted"/>
<feature type="region of interest" description="Disordered" evidence="1">
    <location>
        <begin position="159"/>
        <end position="339"/>
    </location>
</feature>
<dbReference type="GeneID" id="24109521"/>
<evidence type="ECO:0000313" key="3">
    <source>
        <dbReference type="Proteomes" id="UP000014071"/>
    </source>
</evidence>
<name>R9PEX8_PSEHS</name>
<feature type="compositionally biased region" description="Basic and acidic residues" evidence="1">
    <location>
        <begin position="175"/>
        <end position="184"/>
    </location>
</feature>
<protein>
    <submittedName>
        <fullName evidence="2">Uncharacterized protein</fullName>
    </submittedName>
</protein>
<organism evidence="2 3">
    <name type="scientific">Pseudozyma hubeiensis (strain SY62)</name>
    <name type="common">Yeast</name>
    <dbReference type="NCBI Taxonomy" id="1305764"/>
    <lineage>
        <taxon>Eukaryota</taxon>
        <taxon>Fungi</taxon>
        <taxon>Dikarya</taxon>
        <taxon>Basidiomycota</taxon>
        <taxon>Ustilaginomycotina</taxon>
        <taxon>Ustilaginomycetes</taxon>
        <taxon>Ustilaginales</taxon>
        <taxon>Ustilaginaceae</taxon>
        <taxon>Pseudozyma</taxon>
    </lineage>
</organism>
<reference evidence="3" key="1">
    <citation type="journal article" date="2013" name="Genome Announc.">
        <title>Draft genome sequence of the basidiomycetous yeast-like fungus Pseudozyma hubeiensis SY62, which produces an abundant amount of the biosurfactant mannosylerythritol lipids.</title>
        <authorList>
            <person name="Konishi M."/>
            <person name="Hatada Y."/>
            <person name="Horiuchi J."/>
        </authorList>
    </citation>
    <scope>NUCLEOTIDE SEQUENCE [LARGE SCALE GENOMIC DNA]</scope>
    <source>
        <strain evidence="3">SY62</strain>
    </source>
</reference>
<feature type="region of interest" description="Disordered" evidence="1">
    <location>
        <begin position="1"/>
        <end position="24"/>
    </location>
</feature>
<keyword evidence="3" id="KW-1185">Reference proteome</keyword>
<sequence>MVTNHTARTPSTEPQHRYPPATPQSQIRRFDNEHTANDAGLISYIVHTESNGVSDLRLQVSHEASSSKQPLRPLYVRERALTEHDEIVDQIIDANTGAPCWTIHRPTRGWYMYLRSPALPQGTAISFRSGTQDQDDPAATPLTFSLNTRVRTQVLDKVRSRIASSQIADRSSSADAREDADRTSHGLAIHLEEEDDGAEQDAAQSVAVAATGRQDRKTASGGHARRRSGVGGSGTHSLDARQHGKRPSSNVARSPRIPETPDETSSSLSQPPARESLSRLAIPTKSTSSASSPQSSGADRPYSPTLPSTPGAPASPLAPHTSTFLLTNGQGPHQSPATQSWARWTYSKLPAPIRPSLSLDADKSFSLFWLNPPASNRSTTEGVEMARFEDQSGRWMWNSHTRGRLTLQTSALQAVGLQKEFWISAALAYIQFLEDKDAYEAARDA</sequence>
<dbReference type="HOGENOM" id="CLU_604344_0_0_1"/>
<evidence type="ECO:0000256" key="1">
    <source>
        <dbReference type="SAM" id="MobiDB-lite"/>
    </source>
</evidence>
<dbReference type="EMBL" id="DF238805">
    <property type="protein sequence ID" value="GAC96655.1"/>
    <property type="molecule type" value="Genomic_DNA"/>
</dbReference>
<feature type="compositionally biased region" description="Low complexity" evidence="1">
    <location>
        <begin position="286"/>
        <end position="296"/>
    </location>
</feature>
<gene>
    <name evidence="2" type="ORF">PHSY_004238</name>
</gene>
<dbReference type="Proteomes" id="UP000014071">
    <property type="component" value="Unassembled WGS sequence"/>
</dbReference>
<feature type="compositionally biased region" description="Polar residues" evidence="1">
    <location>
        <begin position="162"/>
        <end position="174"/>
    </location>
</feature>
<dbReference type="RefSeq" id="XP_012190242.1">
    <property type="nucleotide sequence ID" value="XM_012334852.1"/>
</dbReference>
<dbReference type="OrthoDB" id="3362250at2759"/>